<name>A0A561P6S6_9BACT</name>
<feature type="chain" id="PRO_5021819543" description="YtxH-like protein" evidence="1">
    <location>
        <begin position="19"/>
        <end position="67"/>
    </location>
</feature>
<keyword evidence="1" id="KW-0732">Signal</keyword>
<proteinExistence type="predicted"/>
<dbReference type="RefSeq" id="WP_145673797.1">
    <property type="nucleotide sequence ID" value="NZ_VIWO01000011.1"/>
</dbReference>
<dbReference type="EMBL" id="VIWO01000011">
    <property type="protein sequence ID" value="TWF33820.1"/>
    <property type="molecule type" value="Genomic_DNA"/>
</dbReference>
<evidence type="ECO:0000256" key="1">
    <source>
        <dbReference type="SAM" id="SignalP"/>
    </source>
</evidence>
<gene>
    <name evidence="2" type="ORF">FHW36_11110</name>
</gene>
<evidence type="ECO:0008006" key="4">
    <source>
        <dbReference type="Google" id="ProtNLM"/>
    </source>
</evidence>
<feature type="signal peptide" evidence="1">
    <location>
        <begin position="1"/>
        <end position="18"/>
    </location>
</feature>
<protein>
    <recommendedName>
        <fullName evidence="4">YtxH-like protein</fullName>
    </recommendedName>
</protein>
<evidence type="ECO:0000313" key="3">
    <source>
        <dbReference type="Proteomes" id="UP000320811"/>
    </source>
</evidence>
<keyword evidence="3" id="KW-1185">Reference proteome</keyword>
<dbReference type="AlphaFoldDB" id="A0A561P6S6"/>
<accession>A0A561P6S6</accession>
<dbReference type="Proteomes" id="UP000320811">
    <property type="component" value="Unassembled WGS sequence"/>
</dbReference>
<reference evidence="2 3" key="1">
    <citation type="submission" date="2019-06" db="EMBL/GenBank/DDBJ databases">
        <title>Sorghum-associated microbial communities from plants grown in Nebraska, USA.</title>
        <authorList>
            <person name="Schachtman D."/>
        </authorList>
    </citation>
    <scope>NUCLEOTIDE SEQUENCE [LARGE SCALE GENOMIC DNA]</scope>
    <source>
        <strain evidence="2 3">1209</strain>
    </source>
</reference>
<evidence type="ECO:0000313" key="2">
    <source>
        <dbReference type="EMBL" id="TWF33820.1"/>
    </source>
</evidence>
<organism evidence="2 3">
    <name type="scientific">Chitinophaga polysaccharea</name>
    <dbReference type="NCBI Taxonomy" id="1293035"/>
    <lineage>
        <taxon>Bacteria</taxon>
        <taxon>Pseudomonadati</taxon>
        <taxon>Bacteroidota</taxon>
        <taxon>Chitinophagia</taxon>
        <taxon>Chitinophagales</taxon>
        <taxon>Chitinophagaceae</taxon>
        <taxon>Chitinophaga</taxon>
    </lineage>
</organism>
<sequence length="67" mass="7217">MKKILIAAAAVGTAVSLAAALYMRKRQQGSGIIDDTRNAMKKTGRKARRFMEGVQEKADGIYSNAMG</sequence>
<comment type="caution">
    <text evidence="2">The sequence shown here is derived from an EMBL/GenBank/DDBJ whole genome shotgun (WGS) entry which is preliminary data.</text>
</comment>